<dbReference type="AlphaFoldDB" id="A0A9X2D2R9"/>
<feature type="transmembrane region" description="Helical" evidence="1">
    <location>
        <begin position="7"/>
        <end position="29"/>
    </location>
</feature>
<keyword evidence="1" id="KW-0812">Transmembrane</keyword>
<organism evidence="2 3">
    <name type="scientific">Legionella maioricensis</name>
    <dbReference type="NCBI Taxonomy" id="2896528"/>
    <lineage>
        <taxon>Bacteria</taxon>
        <taxon>Pseudomonadati</taxon>
        <taxon>Pseudomonadota</taxon>
        <taxon>Gammaproteobacteria</taxon>
        <taxon>Legionellales</taxon>
        <taxon>Legionellaceae</taxon>
        <taxon>Legionella</taxon>
    </lineage>
</organism>
<dbReference type="Proteomes" id="UP001139721">
    <property type="component" value="Unassembled WGS sequence"/>
</dbReference>
<protein>
    <submittedName>
        <fullName evidence="2">Uncharacterized protein</fullName>
    </submittedName>
</protein>
<reference evidence="2" key="1">
    <citation type="submission" date="2021-11" db="EMBL/GenBank/DDBJ databases">
        <title>Legionella maioricencis sp. nov., a new species isolated from hot water samples in Mallorca.</title>
        <authorList>
            <person name="Crespi S."/>
            <person name="Drasar V."/>
            <person name="Salva-Serra F."/>
            <person name="Jaen-Luchoro D."/>
            <person name="Pineiro-Iglesias B."/>
            <person name="Aliaga F."/>
            <person name="Fernandez-Juarez V."/>
            <person name="Coll G."/>
            <person name="Moore E.R.B."/>
            <person name="Bennasar-Figueras A."/>
        </authorList>
    </citation>
    <scope>NUCLEOTIDE SEQUENCE</scope>
    <source>
        <strain evidence="2">HCPI-6</strain>
    </source>
</reference>
<proteinExistence type="predicted"/>
<feature type="transmembrane region" description="Helical" evidence="1">
    <location>
        <begin position="41"/>
        <end position="61"/>
    </location>
</feature>
<dbReference type="EMBL" id="JAJKBJ010000017">
    <property type="protein sequence ID" value="MCL9684990.1"/>
    <property type="molecule type" value="Genomic_DNA"/>
</dbReference>
<feature type="transmembrane region" description="Helical" evidence="1">
    <location>
        <begin position="211"/>
        <end position="231"/>
    </location>
</feature>
<comment type="caution">
    <text evidence="2">The sequence shown here is derived from an EMBL/GenBank/DDBJ whole genome shotgun (WGS) entry which is preliminary data.</text>
</comment>
<feature type="transmembrane region" description="Helical" evidence="1">
    <location>
        <begin position="173"/>
        <end position="199"/>
    </location>
</feature>
<evidence type="ECO:0000313" key="2">
    <source>
        <dbReference type="EMBL" id="MCL9684990.1"/>
    </source>
</evidence>
<keyword evidence="3" id="KW-1185">Reference proteome</keyword>
<keyword evidence="1" id="KW-0472">Membrane</keyword>
<keyword evidence="1" id="KW-1133">Transmembrane helix</keyword>
<sequence length="338" mass="37642">MRLFRAAFNGIGSAAGVAWPSFGIIFSVLGGSIGSMLPLTLGAFSIGLFVSIGISIFYLSYAEMKNNARQFEEQLKKNQNKLWADINNYVNSIYEHFLNQQDKHDFINYFKKMIDHDLQEIGRTDINSPLYQILLIIKKRNDEQQFIITTDKRIIFAEIAQQTSQKSIPYSKLIAPSLFGFVGTFGSIAGCSAGISGLLTGMGLFTSFTAFPLLGWGIIGVALICGAIMAYNATIEVQDELQNNELNQLTKKMHQQLSKAVLERNVDTALHHTTSALAVNPEKKKELFDQINKPILSVLHHKKINSNESGLHFISFFNSNKTSEYGKNSELETSVLTL</sequence>
<accession>A0A9X2D2R9</accession>
<gene>
    <name evidence="2" type="ORF">LOX96_12860</name>
</gene>
<evidence type="ECO:0000256" key="1">
    <source>
        <dbReference type="SAM" id="Phobius"/>
    </source>
</evidence>
<name>A0A9X2D2R9_9GAMM</name>
<evidence type="ECO:0000313" key="3">
    <source>
        <dbReference type="Proteomes" id="UP001139721"/>
    </source>
</evidence>
<dbReference type="RefSeq" id="WP_250422432.1">
    <property type="nucleotide sequence ID" value="NZ_JAJKBJ010000017.1"/>
</dbReference>